<dbReference type="InterPro" id="IPR041875">
    <property type="entry name" value="Syntaxin-8_SNARE"/>
</dbReference>
<dbReference type="EMBL" id="JAHWGI010000057">
    <property type="protein sequence ID" value="KAK3908435.1"/>
    <property type="molecule type" value="Genomic_DNA"/>
</dbReference>
<keyword evidence="4 6" id="KW-1133">Transmembrane helix</keyword>
<dbReference type="SUPFAM" id="SSF58038">
    <property type="entry name" value="SNARE fusion complex"/>
    <property type="match status" value="1"/>
</dbReference>
<sequence>MSLVDVDGDPWLREHEACEKLYREIAAQLSERDGENPSSAAYGKLSASIRVRLRQFEVEVQQLRGKLAIIARRETLTPHEAERRKRLVEHLESGTRQLQQRFSTRYHDHDDNRSQLMTNRAGSSHVFADMGTTGWGNEPDSDTFDVERAQKMTQQVIKEQDAGLEELAKIISRQKDIARTIGDEVDVHNEILDDLAEGIDRTTVGLINETQQVRTISRKDSTCGLWTVIILLFIAILVVACL</sequence>
<evidence type="ECO:0000256" key="1">
    <source>
        <dbReference type="ARBA" id="ARBA00004167"/>
    </source>
</evidence>
<dbReference type="InterPro" id="IPR000727">
    <property type="entry name" value="T_SNARE_dom"/>
</dbReference>
<dbReference type="PROSITE" id="PS50192">
    <property type="entry name" value="T_SNARE"/>
    <property type="match status" value="1"/>
</dbReference>
<reference evidence="8" key="2">
    <citation type="journal article" date="2023" name="BMC Genomics">
        <title>Pest status, molecular evolution, and epigenetic factors derived from the genome assembly of Frankliniella fusca, a thysanopteran phytovirus vector.</title>
        <authorList>
            <person name="Catto M.A."/>
            <person name="Labadie P.E."/>
            <person name="Jacobson A.L."/>
            <person name="Kennedy G.G."/>
            <person name="Srinivasan R."/>
            <person name="Hunt B.G."/>
        </authorList>
    </citation>
    <scope>NUCLEOTIDE SEQUENCE</scope>
    <source>
        <strain evidence="8">PL_HMW_Pooled</strain>
    </source>
</reference>
<proteinExistence type="predicted"/>
<dbReference type="GO" id="GO:0016020">
    <property type="term" value="C:membrane"/>
    <property type="evidence" value="ECO:0007669"/>
    <property type="project" value="UniProtKB-SubCell"/>
</dbReference>
<dbReference type="Proteomes" id="UP001219518">
    <property type="component" value="Unassembled WGS sequence"/>
</dbReference>
<evidence type="ECO:0000256" key="2">
    <source>
        <dbReference type="ARBA" id="ARBA00022448"/>
    </source>
</evidence>
<reference evidence="8" key="1">
    <citation type="submission" date="2021-07" db="EMBL/GenBank/DDBJ databases">
        <authorList>
            <person name="Catto M.A."/>
            <person name="Jacobson A."/>
            <person name="Kennedy G."/>
            <person name="Labadie P."/>
            <person name="Hunt B.G."/>
            <person name="Srinivasan R."/>
        </authorList>
    </citation>
    <scope>NUCLEOTIDE SEQUENCE</scope>
    <source>
        <strain evidence="8">PL_HMW_Pooled</strain>
        <tissue evidence="8">Head</tissue>
    </source>
</reference>
<dbReference type="SMART" id="SM00397">
    <property type="entry name" value="t_SNARE"/>
    <property type="match status" value="1"/>
</dbReference>
<dbReference type="GO" id="GO:0005794">
    <property type="term" value="C:Golgi apparatus"/>
    <property type="evidence" value="ECO:0007669"/>
    <property type="project" value="UniProtKB-ARBA"/>
</dbReference>
<evidence type="ECO:0000256" key="5">
    <source>
        <dbReference type="ARBA" id="ARBA00023136"/>
    </source>
</evidence>
<comment type="caution">
    <text evidence="8">The sequence shown here is derived from an EMBL/GenBank/DDBJ whole genome shotgun (WGS) entry which is preliminary data.</text>
</comment>
<evidence type="ECO:0000259" key="7">
    <source>
        <dbReference type="PROSITE" id="PS50192"/>
    </source>
</evidence>
<accession>A0AAE1L6V0</accession>
<dbReference type="Gene3D" id="1.20.5.110">
    <property type="match status" value="1"/>
</dbReference>
<keyword evidence="2" id="KW-0813">Transport</keyword>
<evidence type="ECO:0000313" key="9">
    <source>
        <dbReference type="Proteomes" id="UP001219518"/>
    </source>
</evidence>
<evidence type="ECO:0000313" key="8">
    <source>
        <dbReference type="EMBL" id="KAK3908435.1"/>
    </source>
</evidence>
<evidence type="ECO:0000256" key="4">
    <source>
        <dbReference type="ARBA" id="ARBA00022989"/>
    </source>
</evidence>
<gene>
    <name evidence="8" type="ORF">KUF71_003319</name>
</gene>
<organism evidence="8 9">
    <name type="scientific">Frankliniella fusca</name>
    <dbReference type="NCBI Taxonomy" id="407009"/>
    <lineage>
        <taxon>Eukaryota</taxon>
        <taxon>Metazoa</taxon>
        <taxon>Ecdysozoa</taxon>
        <taxon>Arthropoda</taxon>
        <taxon>Hexapoda</taxon>
        <taxon>Insecta</taxon>
        <taxon>Pterygota</taxon>
        <taxon>Neoptera</taxon>
        <taxon>Paraneoptera</taxon>
        <taxon>Thysanoptera</taxon>
        <taxon>Terebrantia</taxon>
        <taxon>Thripoidea</taxon>
        <taxon>Thripidae</taxon>
        <taxon>Frankliniella</taxon>
    </lineage>
</organism>
<evidence type="ECO:0000256" key="3">
    <source>
        <dbReference type="ARBA" id="ARBA00022692"/>
    </source>
</evidence>
<feature type="transmembrane region" description="Helical" evidence="6">
    <location>
        <begin position="224"/>
        <end position="241"/>
    </location>
</feature>
<dbReference type="CDD" id="cd15852">
    <property type="entry name" value="SNARE_Syntaxin8"/>
    <property type="match status" value="1"/>
</dbReference>
<evidence type="ECO:0000256" key="6">
    <source>
        <dbReference type="SAM" id="Phobius"/>
    </source>
</evidence>
<protein>
    <submittedName>
        <fullName evidence="8">Syntaxin-8</fullName>
    </submittedName>
</protein>
<keyword evidence="5 6" id="KW-0472">Membrane</keyword>
<name>A0AAE1L6V0_9NEOP</name>
<dbReference type="AlphaFoldDB" id="A0AAE1L6V0"/>
<comment type="subcellular location">
    <subcellularLocation>
        <location evidence="1">Membrane</location>
        <topology evidence="1">Single-pass membrane protein</topology>
    </subcellularLocation>
</comment>
<feature type="domain" description="T-SNARE coiled-coil homology" evidence="7">
    <location>
        <begin position="154"/>
        <end position="216"/>
    </location>
</feature>
<dbReference type="PANTHER" id="PTHR12791">
    <property type="entry name" value="GOLGI SNARE BET1-RELATED"/>
    <property type="match status" value="1"/>
</dbReference>
<keyword evidence="3 6" id="KW-0812">Transmembrane</keyword>
<keyword evidence="9" id="KW-1185">Reference proteome</keyword>